<keyword evidence="2" id="KW-1185">Reference proteome</keyword>
<name>A0A6A5W7U5_9PLEO</name>
<accession>A0A6A5W7U5</accession>
<reference evidence="1" key="1">
    <citation type="journal article" date="2020" name="Stud. Mycol.">
        <title>101 Dothideomycetes genomes: a test case for predicting lifestyles and emergence of pathogens.</title>
        <authorList>
            <person name="Haridas S."/>
            <person name="Albert R."/>
            <person name="Binder M."/>
            <person name="Bloem J."/>
            <person name="Labutti K."/>
            <person name="Salamov A."/>
            <person name="Andreopoulos B."/>
            <person name="Baker S."/>
            <person name="Barry K."/>
            <person name="Bills G."/>
            <person name="Bluhm B."/>
            <person name="Cannon C."/>
            <person name="Castanera R."/>
            <person name="Culley D."/>
            <person name="Daum C."/>
            <person name="Ezra D."/>
            <person name="Gonzalez J."/>
            <person name="Henrissat B."/>
            <person name="Kuo A."/>
            <person name="Liang C."/>
            <person name="Lipzen A."/>
            <person name="Lutzoni F."/>
            <person name="Magnuson J."/>
            <person name="Mondo S."/>
            <person name="Nolan M."/>
            <person name="Ohm R."/>
            <person name="Pangilinan J."/>
            <person name="Park H.-J."/>
            <person name="Ramirez L."/>
            <person name="Alfaro M."/>
            <person name="Sun H."/>
            <person name="Tritt A."/>
            <person name="Yoshinaga Y."/>
            <person name="Zwiers L.-H."/>
            <person name="Turgeon B."/>
            <person name="Goodwin S."/>
            <person name="Spatafora J."/>
            <person name="Crous P."/>
            <person name="Grigoriev I."/>
        </authorList>
    </citation>
    <scope>NUCLEOTIDE SEQUENCE</scope>
    <source>
        <strain evidence="1">CBS 123094</strain>
    </source>
</reference>
<dbReference type="AlphaFoldDB" id="A0A6A5W7U5"/>
<evidence type="ECO:0000313" key="2">
    <source>
        <dbReference type="Proteomes" id="UP000799779"/>
    </source>
</evidence>
<dbReference type="Proteomes" id="UP000799779">
    <property type="component" value="Unassembled WGS sequence"/>
</dbReference>
<protein>
    <submittedName>
        <fullName evidence="1">Uncharacterized protein</fullName>
    </submittedName>
</protein>
<sequence length="166" mass="18406">MTASTSESVERNLLGPGHYSKVLSRRHCCQATSLSIHSPRSGSMAGGLRTFTHSFNCISSRRKYAINVDALHHNGPAMATKFFNACELLFICSRSALGALAKRHQVFSKSLPGMRIVRLKRRTLHNIQFLLLSHILESFTSGTSGMMMPFPNGWVWPPRASSSDRS</sequence>
<gene>
    <name evidence="1" type="ORF">P154DRAFT_304344</name>
</gene>
<dbReference type="EMBL" id="ML977620">
    <property type="protein sequence ID" value="KAF1996829.1"/>
    <property type="molecule type" value="Genomic_DNA"/>
</dbReference>
<proteinExistence type="predicted"/>
<evidence type="ECO:0000313" key="1">
    <source>
        <dbReference type="EMBL" id="KAF1996829.1"/>
    </source>
</evidence>
<organism evidence="1 2">
    <name type="scientific">Amniculicola lignicola CBS 123094</name>
    <dbReference type="NCBI Taxonomy" id="1392246"/>
    <lineage>
        <taxon>Eukaryota</taxon>
        <taxon>Fungi</taxon>
        <taxon>Dikarya</taxon>
        <taxon>Ascomycota</taxon>
        <taxon>Pezizomycotina</taxon>
        <taxon>Dothideomycetes</taxon>
        <taxon>Pleosporomycetidae</taxon>
        <taxon>Pleosporales</taxon>
        <taxon>Amniculicolaceae</taxon>
        <taxon>Amniculicola</taxon>
    </lineage>
</organism>